<dbReference type="EMBL" id="AP010904">
    <property type="protein sequence ID" value="BAH77468.1"/>
    <property type="molecule type" value="Genomic_DNA"/>
</dbReference>
<evidence type="ECO:0000313" key="2">
    <source>
        <dbReference type="EMBL" id="BAH77468.1"/>
    </source>
</evidence>
<gene>
    <name evidence="2" type="ordered locus">DMR_39770</name>
</gene>
<evidence type="ECO:0008006" key="4">
    <source>
        <dbReference type="Google" id="ProtNLM"/>
    </source>
</evidence>
<sequence length="178" mass="18294">MTPRRPNPAGPVPRARGDRAAPCPGDHPTSAARAAGAANRRLSGDAMPLCRRFLTALLLLGLLAARPLPAAADTEQVFAHLFVVPTALADGSSALAAAAALEAWLAETYGGFTRLGAGVGGWKNETGQVETEANAVYLTTAPRDVSKDIAARLAGDFGVRVPYVLVLPAGAFTAPKGR</sequence>
<keyword evidence="3" id="KW-1185">Reference proteome</keyword>
<dbReference type="Proteomes" id="UP000009071">
    <property type="component" value="Chromosome"/>
</dbReference>
<name>C4XNW7_SOLM1</name>
<organism evidence="2 3">
    <name type="scientific">Solidesulfovibrio magneticus (strain ATCC 700980 / DSM 13731 / RS-1)</name>
    <name type="common">Desulfovibrio magneticus</name>
    <dbReference type="NCBI Taxonomy" id="573370"/>
    <lineage>
        <taxon>Bacteria</taxon>
        <taxon>Pseudomonadati</taxon>
        <taxon>Thermodesulfobacteriota</taxon>
        <taxon>Desulfovibrionia</taxon>
        <taxon>Desulfovibrionales</taxon>
        <taxon>Desulfovibrionaceae</taxon>
        <taxon>Solidesulfovibrio</taxon>
    </lineage>
</organism>
<accession>C4XNW7</accession>
<dbReference type="HOGENOM" id="CLU_129199_0_0_7"/>
<reference evidence="2 3" key="1">
    <citation type="journal article" date="2009" name="Genome Res.">
        <title>Whole genome sequence of Desulfovibrio magneticus strain RS-1 revealed common gene clusters in magnetotactic bacteria.</title>
        <authorList>
            <person name="Nakazawa H."/>
            <person name="Arakaki A."/>
            <person name="Narita-Yamada S."/>
            <person name="Yashiro I."/>
            <person name="Jinno K."/>
            <person name="Aoki N."/>
            <person name="Tsuruyama A."/>
            <person name="Okamura Y."/>
            <person name="Tanikawa S."/>
            <person name="Fujita N."/>
            <person name="Takeyama H."/>
            <person name="Matsunaga T."/>
        </authorList>
    </citation>
    <scope>NUCLEOTIDE SEQUENCE [LARGE SCALE GENOMIC DNA]</scope>
    <source>
        <strain evidence="3">ATCC 700980 / DSM 13731 / RS-1</strain>
    </source>
</reference>
<proteinExistence type="predicted"/>
<evidence type="ECO:0000256" key="1">
    <source>
        <dbReference type="SAM" id="MobiDB-lite"/>
    </source>
</evidence>
<dbReference type="KEGG" id="dma:DMR_39770"/>
<feature type="region of interest" description="Disordered" evidence="1">
    <location>
        <begin position="1"/>
        <end position="31"/>
    </location>
</feature>
<feature type="compositionally biased region" description="Pro residues" evidence="1">
    <location>
        <begin position="1"/>
        <end position="11"/>
    </location>
</feature>
<dbReference type="eggNOG" id="ENOG5032CHG">
    <property type="taxonomic scope" value="Bacteria"/>
</dbReference>
<evidence type="ECO:0000313" key="3">
    <source>
        <dbReference type="Proteomes" id="UP000009071"/>
    </source>
</evidence>
<dbReference type="AlphaFoldDB" id="C4XNW7"/>
<dbReference type="STRING" id="573370.DMR_39770"/>
<protein>
    <recommendedName>
        <fullName evidence="4">DUF3574 domain-containing protein</fullName>
    </recommendedName>
</protein>